<sequence>MIRYVVVHATNAQLAKLVSAVDECQAAINDVAAFRDADAKFHRALAEVPGNPIFIALHDTFVEKLMKNRPVQDDFEARNRASNDDHKQILAALLAKNSDAAEAILTRHLTRNYGTYFFETLNGLGAVS</sequence>
<dbReference type="Pfam" id="PF07729">
    <property type="entry name" value="FCD"/>
    <property type="match status" value="1"/>
</dbReference>
<evidence type="ECO:0000256" key="1">
    <source>
        <dbReference type="ARBA" id="ARBA00023015"/>
    </source>
</evidence>
<accession>A0ABY7YYH8</accession>
<protein>
    <submittedName>
        <fullName evidence="5">FCD domain-containing protein</fullName>
    </submittedName>
</protein>
<dbReference type="EMBL" id="CP118247">
    <property type="protein sequence ID" value="WDR06207.1"/>
    <property type="molecule type" value="Genomic_DNA"/>
</dbReference>
<keyword evidence="1" id="KW-0805">Transcription regulation</keyword>
<dbReference type="RefSeq" id="WP_282211721.1">
    <property type="nucleotide sequence ID" value="NZ_CP118247.1"/>
</dbReference>
<evidence type="ECO:0000259" key="4">
    <source>
        <dbReference type="SMART" id="SM00895"/>
    </source>
</evidence>
<organism evidence="5 6">
    <name type="scientific">Devosia rhodophyticola</name>
    <dbReference type="NCBI Taxonomy" id="3026423"/>
    <lineage>
        <taxon>Bacteria</taxon>
        <taxon>Pseudomonadati</taxon>
        <taxon>Pseudomonadota</taxon>
        <taxon>Alphaproteobacteria</taxon>
        <taxon>Hyphomicrobiales</taxon>
        <taxon>Devosiaceae</taxon>
        <taxon>Devosia</taxon>
    </lineage>
</organism>
<evidence type="ECO:0000313" key="6">
    <source>
        <dbReference type="Proteomes" id="UP001222118"/>
    </source>
</evidence>
<dbReference type="InterPro" id="IPR011711">
    <property type="entry name" value="GntR_C"/>
</dbReference>
<proteinExistence type="predicted"/>
<dbReference type="Proteomes" id="UP001222118">
    <property type="component" value="Chromosome"/>
</dbReference>
<name>A0ABY7YYH8_9HYPH</name>
<gene>
    <name evidence="5" type="ORF">PSQ90_01735</name>
</gene>
<dbReference type="Gene3D" id="1.20.120.530">
    <property type="entry name" value="GntR ligand-binding domain-like"/>
    <property type="match status" value="1"/>
</dbReference>
<dbReference type="SUPFAM" id="SSF48008">
    <property type="entry name" value="GntR ligand-binding domain-like"/>
    <property type="match status" value="1"/>
</dbReference>
<keyword evidence="2" id="KW-0238">DNA-binding</keyword>
<reference evidence="5 6" key="1">
    <citation type="submission" date="2023-02" db="EMBL/GenBank/DDBJ databases">
        <title>Devosia chondri sp. nov., isolated from the phycosphere of marine algae.</title>
        <authorList>
            <person name="Kim J.M."/>
            <person name="Lee J.K."/>
            <person name="Choi B.J."/>
            <person name="Bayburt H."/>
            <person name="Jeon C.O."/>
        </authorList>
    </citation>
    <scope>NUCLEOTIDE SEQUENCE [LARGE SCALE GENOMIC DNA]</scope>
    <source>
        <strain evidence="5 6">G2-5</strain>
    </source>
</reference>
<keyword evidence="6" id="KW-1185">Reference proteome</keyword>
<feature type="domain" description="GntR C-terminal" evidence="4">
    <location>
        <begin position="1"/>
        <end position="111"/>
    </location>
</feature>
<evidence type="ECO:0000256" key="3">
    <source>
        <dbReference type="ARBA" id="ARBA00023163"/>
    </source>
</evidence>
<dbReference type="PANTHER" id="PTHR43537:SF53">
    <property type="entry name" value="HTH-TYPE TRANSCRIPTIONAL REPRESSOR NANR"/>
    <property type="match status" value="1"/>
</dbReference>
<evidence type="ECO:0000313" key="5">
    <source>
        <dbReference type="EMBL" id="WDR06207.1"/>
    </source>
</evidence>
<dbReference type="InterPro" id="IPR008920">
    <property type="entry name" value="TF_FadR/GntR_C"/>
</dbReference>
<dbReference type="SMART" id="SM00895">
    <property type="entry name" value="FCD"/>
    <property type="match status" value="1"/>
</dbReference>
<evidence type="ECO:0000256" key="2">
    <source>
        <dbReference type="ARBA" id="ARBA00023125"/>
    </source>
</evidence>
<keyword evidence="3" id="KW-0804">Transcription</keyword>
<dbReference type="PANTHER" id="PTHR43537">
    <property type="entry name" value="TRANSCRIPTIONAL REGULATOR, GNTR FAMILY"/>
    <property type="match status" value="1"/>
</dbReference>